<sequence>MSNYLLDALREQSEIAKDMAHKVAAILIAPDLTAEQASQVYRYVEKCAQDFDRFQELLEDHDLDDGFFKVVESIEDLWSNMSVAAARKIGNSSEAFFNSRSSRSCPGLMPD</sequence>
<organism evidence="1 2">
    <name type="scientific">Gellertiella hungarica</name>
    <dbReference type="NCBI Taxonomy" id="1572859"/>
    <lineage>
        <taxon>Bacteria</taxon>
        <taxon>Pseudomonadati</taxon>
        <taxon>Pseudomonadota</taxon>
        <taxon>Alphaproteobacteria</taxon>
        <taxon>Hyphomicrobiales</taxon>
        <taxon>Rhizobiaceae</taxon>
        <taxon>Gellertiella</taxon>
    </lineage>
</organism>
<proteinExistence type="predicted"/>
<name>A0A7W6J931_9HYPH</name>
<evidence type="ECO:0000313" key="2">
    <source>
        <dbReference type="Proteomes" id="UP000528286"/>
    </source>
</evidence>
<gene>
    <name evidence="1" type="ORF">GGR23_004229</name>
</gene>
<comment type="caution">
    <text evidence="1">The sequence shown here is derived from an EMBL/GenBank/DDBJ whole genome shotgun (WGS) entry which is preliminary data.</text>
</comment>
<evidence type="ECO:0000313" key="1">
    <source>
        <dbReference type="EMBL" id="MBB4067002.1"/>
    </source>
</evidence>
<keyword evidence="2" id="KW-1185">Reference proteome</keyword>
<dbReference type="RefSeq" id="WP_183368272.1">
    <property type="nucleotide sequence ID" value="NZ_JACIEZ010000013.1"/>
</dbReference>
<reference evidence="1 2" key="1">
    <citation type="submission" date="2020-08" db="EMBL/GenBank/DDBJ databases">
        <title>Genomic Encyclopedia of Type Strains, Phase IV (KMG-IV): sequencing the most valuable type-strain genomes for metagenomic binning, comparative biology and taxonomic classification.</title>
        <authorList>
            <person name="Goeker M."/>
        </authorList>
    </citation>
    <scope>NUCLEOTIDE SEQUENCE [LARGE SCALE GENOMIC DNA]</scope>
    <source>
        <strain evidence="1 2">DSM 29853</strain>
    </source>
</reference>
<protein>
    <submittedName>
        <fullName evidence="1">Uncharacterized protein</fullName>
    </submittedName>
</protein>
<dbReference type="EMBL" id="JACIEZ010000013">
    <property type="protein sequence ID" value="MBB4067002.1"/>
    <property type="molecule type" value="Genomic_DNA"/>
</dbReference>
<dbReference type="Proteomes" id="UP000528286">
    <property type="component" value="Unassembled WGS sequence"/>
</dbReference>
<accession>A0A7W6J931</accession>
<dbReference type="AlphaFoldDB" id="A0A7W6J931"/>